<evidence type="ECO:0000259" key="3">
    <source>
        <dbReference type="Pfam" id="PF04321"/>
    </source>
</evidence>
<dbReference type="InterPro" id="IPR005913">
    <property type="entry name" value="dTDP_dehydrorham_reduct"/>
</dbReference>
<reference evidence="4 5" key="1">
    <citation type="submission" date="2021-06" db="EMBL/GenBank/DDBJ databases">
        <authorList>
            <person name="Sun Q."/>
            <person name="Li D."/>
        </authorList>
    </citation>
    <scope>NUCLEOTIDE SEQUENCE [LARGE SCALE GENOMIC DNA]</scope>
    <source>
        <strain evidence="4 5">MSJ-4</strain>
    </source>
</reference>
<protein>
    <recommendedName>
        <fullName evidence="2">dTDP-4-dehydrorhamnose reductase</fullName>
        <ecNumber evidence="2">1.1.1.133</ecNumber>
    </recommendedName>
</protein>
<dbReference type="RefSeq" id="WP_216457462.1">
    <property type="nucleotide sequence ID" value="NZ_JAHLQL010000005.1"/>
</dbReference>
<dbReference type="Pfam" id="PF04321">
    <property type="entry name" value="RmlD_sub_bind"/>
    <property type="match status" value="1"/>
</dbReference>
<dbReference type="PANTHER" id="PTHR10491:SF4">
    <property type="entry name" value="METHIONINE ADENOSYLTRANSFERASE 2 SUBUNIT BETA"/>
    <property type="match status" value="1"/>
</dbReference>
<comment type="function">
    <text evidence="2">Catalyzes the reduction of dTDP-6-deoxy-L-lyxo-4-hexulose to yield dTDP-L-rhamnose.</text>
</comment>
<accession>A0ABS6F2S5</accession>
<comment type="caution">
    <text evidence="4">The sequence shown here is derived from an EMBL/GenBank/DDBJ whole genome shotgun (WGS) entry which is preliminary data.</text>
</comment>
<dbReference type="PANTHER" id="PTHR10491">
    <property type="entry name" value="DTDP-4-DEHYDRORHAMNOSE REDUCTASE"/>
    <property type="match status" value="1"/>
</dbReference>
<comment type="similarity">
    <text evidence="1 2">Belongs to the dTDP-4-dehydrorhamnose reductase family.</text>
</comment>
<keyword evidence="2" id="KW-0560">Oxidoreductase</keyword>
<evidence type="ECO:0000313" key="5">
    <source>
        <dbReference type="Proteomes" id="UP000736583"/>
    </source>
</evidence>
<evidence type="ECO:0000313" key="4">
    <source>
        <dbReference type="EMBL" id="MBU5592705.1"/>
    </source>
</evidence>
<organism evidence="4 5">
    <name type="scientific">Clostridium simiarum</name>
    <dbReference type="NCBI Taxonomy" id="2841506"/>
    <lineage>
        <taxon>Bacteria</taxon>
        <taxon>Bacillati</taxon>
        <taxon>Bacillota</taxon>
        <taxon>Clostridia</taxon>
        <taxon>Eubacteriales</taxon>
        <taxon>Clostridiaceae</taxon>
        <taxon>Clostridium</taxon>
    </lineage>
</organism>
<name>A0ABS6F2S5_9CLOT</name>
<comment type="pathway">
    <text evidence="2">Carbohydrate biosynthesis; dTDP-L-rhamnose biosynthesis.</text>
</comment>
<feature type="domain" description="RmlD-like substrate binding" evidence="3">
    <location>
        <begin position="1"/>
        <end position="252"/>
    </location>
</feature>
<dbReference type="EC" id="1.1.1.133" evidence="2"/>
<dbReference type="EMBL" id="JAHLQL010000005">
    <property type="protein sequence ID" value="MBU5592705.1"/>
    <property type="molecule type" value="Genomic_DNA"/>
</dbReference>
<keyword evidence="2" id="KW-0521">NADP</keyword>
<gene>
    <name evidence="4" type="ORF">KQI89_13185</name>
</gene>
<dbReference type="InterPro" id="IPR029903">
    <property type="entry name" value="RmlD-like-bd"/>
</dbReference>
<evidence type="ECO:0000256" key="2">
    <source>
        <dbReference type="RuleBase" id="RU364082"/>
    </source>
</evidence>
<dbReference type="Proteomes" id="UP000736583">
    <property type="component" value="Unassembled WGS sequence"/>
</dbReference>
<proteinExistence type="inferred from homology"/>
<sequence length="287" mass="32991">MKILILGMSGVVGGDIYQCFYKNYNVKGTYCNNIPKTICKDDLFFFDTKDFSHISSILKEFSPDIIISCLRGEFEDQLKTHELVAKYLKQTEGRCFFLSTANVFDGDPSKRATEADNPNPISDYGIFKFQCEHLLKNALGENLVIIRLPHTYTRRSLLKMVERVTNRQETIFENLYISLNTGENVALAIEFLIKENKKGIYHLASSDIAGQKEFIDFVLHELDRKDVDYLVKHLTQSTYLQALGKDKNSSVESLPEDNFIVSVATEKEDLLERFNHSWRTIAFNLLK</sequence>
<evidence type="ECO:0000256" key="1">
    <source>
        <dbReference type="ARBA" id="ARBA00010944"/>
    </source>
</evidence>
<keyword evidence="5" id="KW-1185">Reference proteome</keyword>